<keyword evidence="2" id="KW-1185">Reference proteome</keyword>
<proteinExistence type="predicted"/>
<evidence type="ECO:0000313" key="1">
    <source>
        <dbReference type="EMBL" id="DBA35313.1"/>
    </source>
</evidence>
<reference evidence="1 2" key="1">
    <citation type="journal article" date="2023" name="Nat. Microbiol.">
        <title>A compendium of viruses from methanogenic archaea reveals their diversity and adaptations to the gut environment.</title>
        <authorList>
            <person name="Medvedeva S."/>
            <person name="Borrel G."/>
            <person name="Krupovic M."/>
            <person name="Gribaldo S."/>
        </authorList>
    </citation>
    <scope>NUCLEOTIDE SEQUENCE [LARGE SCALE GENOMIC DNA]</scope>
</reference>
<accession>A0AA86Y550</accession>
<dbReference type="Proteomes" id="UP001302265">
    <property type="component" value="Segment"/>
</dbReference>
<dbReference type="RefSeq" id="YP_011108866.1">
    <property type="nucleotide sequence ID" value="NC_092586.1"/>
</dbReference>
<dbReference type="EMBL" id="BK063676">
    <property type="protein sequence ID" value="DBA35313.1"/>
    <property type="molecule type" value="Genomic_DNA"/>
</dbReference>
<sequence>MTYEEDVREALKQGPGSVRQIVARIPRASENGVRRTIHKMEASGEAKIIRYEKLTNYAYAAIWEAVE</sequence>
<evidence type="ECO:0000313" key="2">
    <source>
        <dbReference type="Proteomes" id="UP001302265"/>
    </source>
</evidence>
<name>A0AA86Y550_9CAUD</name>
<dbReference type="GeneID" id="98835788"/>
<organism evidence="1 2">
    <name type="scientific">Caudoviricetes sp. vir215</name>
    <dbReference type="NCBI Taxonomy" id="3068354"/>
    <lineage>
        <taxon>Viruses</taxon>
        <taxon>Duplodnaviria</taxon>
        <taxon>Heunggongvirae</taxon>
        <taxon>Uroviricota</taxon>
        <taxon>Caudoviricetes</taxon>
    </lineage>
</organism>
<gene>
    <name evidence="1" type="ORF">vir215_00011</name>
</gene>
<protein>
    <submittedName>
        <fullName evidence="1">Uncharacterized protein</fullName>
    </submittedName>
</protein>